<dbReference type="Proteomes" id="UP000078460">
    <property type="component" value="Unassembled WGS sequence"/>
</dbReference>
<dbReference type="RefSeq" id="WP_062127279.1">
    <property type="nucleotide sequence ID" value="NZ_CP017578.1"/>
</dbReference>
<proteinExistence type="predicted"/>
<protein>
    <submittedName>
        <fullName evidence="1">Uncharacterized protein</fullName>
    </submittedName>
</protein>
<organism evidence="1 2">
    <name type="scientific">Sphingomonas melonis TY</name>
    <dbReference type="NCBI Taxonomy" id="621456"/>
    <lineage>
        <taxon>Bacteria</taxon>
        <taxon>Pseudomonadati</taxon>
        <taxon>Pseudomonadota</taxon>
        <taxon>Alphaproteobacteria</taxon>
        <taxon>Sphingomonadales</taxon>
        <taxon>Sphingomonadaceae</taxon>
        <taxon>Sphingomonas</taxon>
    </lineage>
</organism>
<keyword evidence="2" id="KW-1185">Reference proteome</keyword>
<reference evidence="1" key="1">
    <citation type="submission" date="2016-03" db="EMBL/GenBank/DDBJ databases">
        <title>Sphingomonas melonis TY, whole genome shotgun sequencing.</title>
        <authorList>
            <person name="Wang H."/>
            <person name="Zhu P."/>
        </authorList>
    </citation>
    <scope>NUCLEOTIDE SEQUENCE [LARGE SCALE GENOMIC DNA]</scope>
    <source>
        <strain evidence="1">TY</strain>
    </source>
</reference>
<gene>
    <name evidence="1" type="ORF">AVM11_18680</name>
</gene>
<accession>A0A175Y3F6</accession>
<comment type="caution">
    <text evidence="1">The sequence shown here is derived from an EMBL/GenBank/DDBJ whole genome shotgun (WGS) entry which is preliminary data.</text>
</comment>
<dbReference type="EMBL" id="LQCK02000032">
    <property type="protein sequence ID" value="KZB94510.1"/>
    <property type="molecule type" value="Genomic_DNA"/>
</dbReference>
<name>A0A175Y3F6_9SPHN</name>
<dbReference type="KEGG" id="smy:BJP26_18500"/>
<evidence type="ECO:0000313" key="1">
    <source>
        <dbReference type="EMBL" id="KZB94510.1"/>
    </source>
</evidence>
<dbReference type="OrthoDB" id="7561456at2"/>
<sequence length="215" mass="22871">MRVAIARVVMALAARCFGKHRRDWASAMEAELQVAIEEGESLSFASGCLLSAIRELPAHEDGRFAIASHVLALGIIIPIAGLMLISVAQGYPFLAPNAAGTDAILGTGRPMLVNAANQTGLPLLTLLTFVLGSGHLWVAWAMLDRDWSRVASLGTAAAALTSTVVMFTGILFWSDPCALPQAAMIAVELLVIWSLVRWHGELPDIGLDTVRPHPA</sequence>
<evidence type="ECO:0000313" key="2">
    <source>
        <dbReference type="Proteomes" id="UP000078460"/>
    </source>
</evidence>
<dbReference type="STRING" id="621456.BJP26_18500"/>
<dbReference type="AlphaFoldDB" id="A0A175Y3F6"/>